<gene>
    <name evidence="1" type="ORF">CLV37_11442</name>
</gene>
<dbReference type="RefSeq" id="WP_106214658.1">
    <property type="nucleotide sequence ID" value="NZ_PVZF01000014.1"/>
</dbReference>
<dbReference type="Proteomes" id="UP000238083">
    <property type="component" value="Unassembled WGS sequence"/>
</dbReference>
<dbReference type="AlphaFoldDB" id="A0A2T0QY85"/>
<evidence type="ECO:0000313" key="1">
    <source>
        <dbReference type="EMBL" id="PRY11088.1"/>
    </source>
</evidence>
<proteinExistence type="predicted"/>
<evidence type="ECO:0000313" key="2">
    <source>
        <dbReference type="Proteomes" id="UP000238083"/>
    </source>
</evidence>
<protein>
    <submittedName>
        <fullName evidence="1">Uncharacterized protein</fullName>
    </submittedName>
</protein>
<keyword evidence="2" id="KW-1185">Reference proteome</keyword>
<comment type="caution">
    <text evidence="1">The sequence shown here is derived from an EMBL/GenBank/DDBJ whole genome shotgun (WGS) entry which is preliminary data.</text>
</comment>
<dbReference type="OrthoDB" id="3380325at2"/>
<sequence>MSLDVFVTRYADGAEAGLDPAAVRAVLEPVAAERDRQHSFLRVGTEDESLDVYGWDGSDAPLEQLMIEIDGEDVRPLVLELARRTRAALALEDGPVAVTDADLLAHLPAELRAGAVVVTSVEEFSAFLAG</sequence>
<accession>A0A2T0QY85</accession>
<reference evidence="1 2" key="1">
    <citation type="submission" date="2018-03" db="EMBL/GenBank/DDBJ databases">
        <title>Genomic Encyclopedia of Archaeal and Bacterial Type Strains, Phase II (KMG-II): from individual species to whole genera.</title>
        <authorList>
            <person name="Goeker M."/>
        </authorList>
    </citation>
    <scope>NUCLEOTIDE SEQUENCE [LARGE SCALE GENOMIC DNA]</scope>
    <source>
        <strain evidence="1 2">DSM 19711</strain>
    </source>
</reference>
<dbReference type="EMBL" id="PVZF01000014">
    <property type="protein sequence ID" value="PRY11088.1"/>
    <property type="molecule type" value="Genomic_DNA"/>
</dbReference>
<name>A0A2T0QY85_9ACTN</name>
<organism evidence="1 2">
    <name type="scientific">Kineococcus rhizosphaerae</name>
    <dbReference type="NCBI Taxonomy" id="559628"/>
    <lineage>
        <taxon>Bacteria</taxon>
        <taxon>Bacillati</taxon>
        <taxon>Actinomycetota</taxon>
        <taxon>Actinomycetes</taxon>
        <taxon>Kineosporiales</taxon>
        <taxon>Kineosporiaceae</taxon>
        <taxon>Kineococcus</taxon>
    </lineage>
</organism>